<comment type="similarity">
    <text evidence="3">Belongs to the PIGU family.</text>
</comment>
<evidence type="ECO:0000256" key="8">
    <source>
        <dbReference type="ARBA" id="ARBA00023136"/>
    </source>
</evidence>
<feature type="non-terminal residue" evidence="10">
    <location>
        <position position="1"/>
    </location>
</feature>
<dbReference type="PANTHER" id="PTHR13121">
    <property type="entry name" value="GPI TRANSAMIDASE COMPONENT PIG-U"/>
    <property type="match status" value="1"/>
</dbReference>
<dbReference type="OrthoDB" id="549017at2759"/>
<evidence type="ECO:0000256" key="2">
    <source>
        <dbReference type="ARBA" id="ARBA00004687"/>
    </source>
</evidence>
<evidence type="ECO:0000256" key="6">
    <source>
        <dbReference type="ARBA" id="ARBA00022824"/>
    </source>
</evidence>
<gene>
    <name evidence="10" type="ORF">BOX15_Mlig016610g4</name>
</gene>
<comment type="caution">
    <text evidence="10">The sequence shown here is derived from an EMBL/GenBank/DDBJ whole genome shotgun (WGS) entry which is preliminary data.</text>
</comment>
<dbReference type="UniPathway" id="UPA00196"/>
<evidence type="ECO:0000313" key="10">
    <source>
        <dbReference type="EMBL" id="PAA76974.1"/>
    </source>
</evidence>
<reference evidence="10 11" key="1">
    <citation type="submission" date="2017-06" db="EMBL/GenBank/DDBJ databases">
        <title>A platform for efficient transgenesis in Macrostomum lignano, a flatworm model organism for stem cell research.</title>
        <authorList>
            <person name="Berezikov E."/>
        </authorList>
    </citation>
    <scope>NUCLEOTIDE SEQUENCE [LARGE SCALE GENOMIC DNA]</scope>
    <source>
        <strain evidence="10">DV1</strain>
        <tissue evidence="10">Whole organism</tissue>
    </source>
</reference>
<evidence type="ECO:0000256" key="9">
    <source>
        <dbReference type="SAM" id="Phobius"/>
    </source>
</evidence>
<dbReference type="PANTHER" id="PTHR13121:SF0">
    <property type="entry name" value="PHOSPHATIDYLINOSITOL GLYCAN ANCHOR BIOSYNTHESIS CLASS U PROTEIN"/>
    <property type="match status" value="1"/>
</dbReference>
<organism evidence="10 11">
    <name type="scientific">Macrostomum lignano</name>
    <dbReference type="NCBI Taxonomy" id="282301"/>
    <lineage>
        <taxon>Eukaryota</taxon>
        <taxon>Metazoa</taxon>
        <taxon>Spiralia</taxon>
        <taxon>Lophotrochozoa</taxon>
        <taxon>Platyhelminthes</taxon>
        <taxon>Rhabditophora</taxon>
        <taxon>Macrostomorpha</taxon>
        <taxon>Macrostomida</taxon>
        <taxon>Macrostomidae</taxon>
        <taxon>Macrostomum</taxon>
    </lineage>
</organism>
<feature type="transmembrane region" description="Helical" evidence="9">
    <location>
        <begin position="222"/>
        <end position="240"/>
    </location>
</feature>
<comment type="pathway">
    <text evidence="2">Glycolipid biosynthesis; glycosylphosphatidylinositol-anchor biosynthesis.</text>
</comment>
<name>A0A267FUS9_9PLAT</name>
<proteinExistence type="inferred from homology"/>
<evidence type="ECO:0000256" key="3">
    <source>
        <dbReference type="ARBA" id="ARBA00010026"/>
    </source>
</evidence>
<evidence type="ECO:0008006" key="12">
    <source>
        <dbReference type="Google" id="ProtNLM"/>
    </source>
</evidence>
<accession>A0A267FUS9</accession>
<evidence type="ECO:0000256" key="4">
    <source>
        <dbReference type="ARBA" id="ARBA00022502"/>
    </source>
</evidence>
<dbReference type="GO" id="GO:0016255">
    <property type="term" value="P:attachment of GPI anchor to protein"/>
    <property type="evidence" value="ECO:0007669"/>
    <property type="project" value="InterPro"/>
</dbReference>
<evidence type="ECO:0000256" key="1">
    <source>
        <dbReference type="ARBA" id="ARBA00004477"/>
    </source>
</evidence>
<feature type="transmembrane region" description="Helical" evidence="9">
    <location>
        <begin position="191"/>
        <end position="215"/>
    </location>
</feature>
<keyword evidence="8 9" id="KW-0472">Membrane</keyword>
<sequence>ALTVFGLTALELALCLAGCLCRLALRAWLTPQSVRAWSSSPVESWTAVREYLALRRAGVDPYDGSALHLPPLSLRLMLAADSLLGGGDGDRAWLVLLALELAGCLALKRLLREFGAYTLRRQAANVASYCSASVPMLLSGDSLRRLRLPVIAAYWFNPYSLVASVAEATTPLSNLVVLLCLAELCRGRVGFAAALCAAAAYHGLYPLCLIVPICLAGPARPALLAFAGTLACLLATSYMLTGGSWAYLQSVYAFHALAPDHTPGFSLSWYLFCEAFDHFRSLFQAVFQANLVCVLAPLAIRFRSDPCFLAVICWAYTAIFKPYCCVSEQALIACVFIMHAQLHAHMRRALLAIILLIVAFVLAPIMHHLWLYPGSANSNFYFAISLLHCTAMALLLYLFCIAYLKREFLLHHGPQPLKFSDGTEAKIVLQAPTVKLLFVNN</sequence>
<dbReference type="InterPro" id="IPR009600">
    <property type="entry name" value="PIG-U"/>
</dbReference>
<protein>
    <recommendedName>
        <fullName evidence="12">GPI transamidase subunit PIG-U</fullName>
    </recommendedName>
</protein>
<feature type="transmembrane region" description="Helical" evidence="9">
    <location>
        <begin position="349"/>
        <end position="370"/>
    </location>
</feature>
<dbReference type="Proteomes" id="UP000215902">
    <property type="component" value="Unassembled WGS sequence"/>
</dbReference>
<dbReference type="GO" id="GO:0042765">
    <property type="term" value="C:GPI-anchor transamidase complex"/>
    <property type="evidence" value="ECO:0007669"/>
    <property type="project" value="InterPro"/>
</dbReference>
<feature type="transmembrane region" description="Helical" evidence="9">
    <location>
        <begin position="382"/>
        <end position="404"/>
    </location>
</feature>
<evidence type="ECO:0000313" key="11">
    <source>
        <dbReference type="Proteomes" id="UP000215902"/>
    </source>
</evidence>
<keyword evidence="4" id="KW-0337">GPI-anchor biosynthesis</keyword>
<keyword evidence="5 9" id="KW-0812">Transmembrane</keyword>
<evidence type="ECO:0000256" key="7">
    <source>
        <dbReference type="ARBA" id="ARBA00022989"/>
    </source>
</evidence>
<dbReference type="Pfam" id="PF06728">
    <property type="entry name" value="PIG-U"/>
    <property type="match status" value="1"/>
</dbReference>
<dbReference type="GO" id="GO:0006506">
    <property type="term" value="P:GPI anchor biosynthetic process"/>
    <property type="evidence" value="ECO:0007669"/>
    <property type="project" value="UniProtKB-UniPathway"/>
</dbReference>
<keyword evidence="11" id="KW-1185">Reference proteome</keyword>
<dbReference type="AlphaFoldDB" id="A0A267FUS9"/>
<comment type="subcellular location">
    <subcellularLocation>
        <location evidence="1">Endoplasmic reticulum membrane</location>
        <topology evidence="1">Multi-pass membrane protein</topology>
    </subcellularLocation>
</comment>
<keyword evidence="7 9" id="KW-1133">Transmembrane helix</keyword>
<evidence type="ECO:0000256" key="5">
    <source>
        <dbReference type="ARBA" id="ARBA00022692"/>
    </source>
</evidence>
<keyword evidence="6" id="KW-0256">Endoplasmic reticulum</keyword>
<dbReference type="STRING" id="282301.A0A267FUS9"/>
<dbReference type="EMBL" id="NIVC01000774">
    <property type="protein sequence ID" value="PAA76974.1"/>
    <property type="molecule type" value="Genomic_DNA"/>
</dbReference>